<dbReference type="InterPro" id="IPR008927">
    <property type="entry name" value="6-PGluconate_DH-like_C_sf"/>
</dbReference>
<dbReference type="EC" id="1.1.1.169" evidence="4 11"/>
<dbReference type="GO" id="GO:0005737">
    <property type="term" value="C:cytoplasm"/>
    <property type="evidence" value="ECO:0007669"/>
    <property type="project" value="TreeGrafter"/>
</dbReference>
<dbReference type="SUPFAM" id="SSF48179">
    <property type="entry name" value="6-phosphogluconate dehydrogenase C-terminal domain-like"/>
    <property type="match status" value="1"/>
</dbReference>
<dbReference type="PANTHER" id="PTHR43765:SF2">
    <property type="entry name" value="2-DEHYDROPANTOATE 2-REDUCTASE"/>
    <property type="match status" value="1"/>
</dbReference>
<comment type="function">
    <text evidence="1 11">Catalyzes the NADPH-dependent reduction of ketopantoate into pantoic acid.</text>
</comment>
<evidence type="ECO:0000256" key="5">
    <source>
        <dbReference type="ARBA" id="ARBA00019465"/>
    </source>
</evidence>
<dbReference type="Pfam" id="PF02558">
    <property type="entry name" value="ApbA"/>
    <property type="match status" value="1"/>
</dbReference>
<keyword evidence="7 11" id="KW-0521">NADP</keyword>
<dbReference type="SUPFAM" id="SSF51735">
    <property type="entry name" value="NAD(P)-binding Rossmann-fold domains"/>
    <property type="match status" value="1"/>
</dbReference>
<proteinExistence type="inferred from homology"/>
<comment type="catalytic activity">
    <reaction evidence="10 11">
        <text>(R)-pantoate + NADP(+) = 2-dehydropantoate + NADPH + H(+)</text>
        <dbReference type="Rhea" id="RHEA:16233"/>
        <dbReference type="ChEBI" id="CHEBI:11561"/>
        <dbReference type="ChEBI" id="CHEBI:15378"/>
        <dbReference type="ChEBI" id="CHEBI:15980"/>
        <dbReference type="ChEBI" id="CHEBI:57783"/>
        <dbReference type="ChEBI" id="CHEBI:58349"/>
        <dbReference type="EC" id="1.1.1.169"/>
    </reaction>
</comment>
<dbReference type="GO" id="GO:0015940">
    <property type="term" value="P:pantothenate biosynthetic process"/>
    <property type="evidence" value="ECO:0007669"/>
    <property type="project" value="UniProtKB-UniPathway"/>
</dbReference>
<feature type="domain" description="Ketopantoate reductase N-terminal" evidence="12">
    <location>
        <begin position="3"/>
        <end position="148"/>
    </location>
</feature>
<name>A0A1C7DVP8_9BACL</name>
<reference evidence="15" key="1">
    <citation type="submission" date="2016-07" db="EMBL/GenBank/DDBJ databases">
        <authorList>
            <person name="See-Too W.S."/>
        </authorList>
    </citation>
    <scope>NUCLEOTIDE SEQUENCE [LARGE SCALE GENOMIC DNA]</scope>
    <source>
        <strain evidence="15">DSM 24743</strain>
    </source>
</reference>
<dbReference type="OrthoDB" id="9793586at2"/>
<keyword evidence="8 11" id="KW-0560">Oxidoreductase</keyword>
<dbReference type="Gene3D" id="3.40.50.720">
    <property type="entry name" value="NAD(P)-binding Rossmann-like Domain"/>
    <property type="match status" value="1"/>
</dbReference>
<gene>
    <name evidence="14" type="ORF">BBI08_16610</name>
</gene>
<dbReference type="InterPro" id="IPR050838">
    <property type="entry name" value="Ketopantoate_reductase"/>
</dbReference>
<dbReference type="AlphaFoldDB" id="A0A1C7DVP8"/>
<organism evidence="14 15">
    <name type="scientific">Planococcus halocryophilus</name>
    <dbReference type="NCBI Taxonomy" id="1215089"/>
    <lineage>
        <taxon>Bacteria</taxon>
        <taxon>Bacillati</taxon>
        <taxon>Bacillota</taxon>
        <taxon>Bacilli</taxon>
        <taxon>Bacillales</taxon>
        <taxon>Caryophanaceae</taxon>
        <taxon>Planococcus</taxon>
    </lineage>
</organism>
<comment type="pathway">
    <text evidence="2 11">Cofactor biosynthesis; (R)-pantothenate biosynthesis; (R)-pantoate from 3-methyl-2-oxobutanoate: step 2/2.</text>
</comment>
<evidence type="ECO:0000313" key="15">
    <source>
        <dbReference type="Proteomes" id="UP000092687"/>
    </source>
</evidence>
<protein>
    <recommendedName>
        <fullName evidence="5 11">2-dehydropantoate 2-reductase</fullName>
        <ecNumber evidence="4 11">1.1.1.169</ecNumber>
    </recommendedName>
    <alternativeName>
        <fullName evidence="9 11">Ketopantoate reductase</fullName>
    </alternativeName>
</protein>
<dbReference type="STRING" id="1215089.BBI08_16610"/>
<evidence type="ECO:0000256" key="8">
    <source>
        <dbReference type="ARBA" id="ARBA00023002"/>
    </source>
</evidence>
<evidence type="ECO:0000259" key="12">
    <source>
        <dbReference type="Pfam" id="PF02558"/>
    </source>
</evidence>
<dbReference type="GO" id="GO:0008677">
    <property type="term" value="F:2-dehydropantoate 2-reductase activity"/>
    <property type="evidence" value="ECO:0007669"/>
    <property type="project" value="UniProtKB-EC"/>
</dbReference>
<dbReference type="UniPathway" id="UPA00028">
    <property type="reaction ID" value="UER00004"/>
</dbReference>
<accession>A0A1C7DVP8</accession>
<dbReference type="InterPro" id="IPR036291">
    <property type="entry name" value="NAD(P)-bd_dom_sf"/>
</dbReference>
<evidence type="ECO:0000256" key="4">
    <source>
        <dbReference type="ARBA" id="ARBA00013014"/>
    </source>
</evidence>
<keyword evidence="15" id="KW-1185">Reference proteome</keyword>
<keyword evidence="6 11" id="KW-0566">Pantothenate biosynthesis</keyword>
<reference evidence="15" key="2">
    <citation type="submission" date="2016-10" db="EMBL/GenBank/DDBJ databases">
        <authorList>
            <person name="See-Too W.S."/>
        </authorList>
    </citation>
    <scope>NUCLEOTIDE SEQUENCE [LARGE SCALE GENOMIC DNA]</scope>
    <source>
        <strain evidence="15">DSM 24743</strain>
    </source>
</reference>
<dbReference type="EMBL" id="CP016537">
    <property type="protein sequence ID" value="ANU15378.1"/>
    <property type="molecule type" value="Genomic_DNA"/>
</dbReference>
<dbReference type="NCBIfam" id="TIGR00745">
    <property type="entry name" value="apbA_panE"/>
    <property type="match status" value="1"/>
</dbReference>
<evidence type="ECO:0000256" key="3">
    <source>
        <dbReference type="ARBA" id="ARBA00007870"/>
    </source>
</evidence>
<evidence type="ECO:0000256" key="2">
    <source>
        <dbReference type="ARBA" id="ARBA00004994"/>
    </source>
</evidence>
<dbReference type="KEGG" id="phc:BBI08_16610"/>
<dbReference type="InterPro" id="IPR003710">
    <property type="entry name" value="ApbA"/>
</dbReference>
<evidence type="ECO:0000256" key="10">
    <source>
        <dbReference type="ARBA" id="ARBA00048793"/>
    </source>
</evidence>
<dbReference type="PANTHER" id="PTHR43765">
    <property type="entry name" value="2-DEHYDROPANTOATE 2-REDUCTASE-RELATED"/>
    <property type="match status" value="1"/>
</dbReference>
<dbReference type="GO" id="GO:0050661">
    <property type="term" value="F:NADP binding"/>
    <property type="evidence" value="ECO:0007669"/>
    <property type="project" value="TreeGrafter"/>
</dbReference>
<evidence type="ECO:0000313" key="14">
    <source>
        <dbReference type="EMBL" id="ANU15378.1"/>
    </source>
</evidence>
<evidence type="ECO:0000259" key="13">
    <source>
        <dbReference type="Pfam" id="PF08546"/>
    </source>
</evidence>
<dbReference type="FunFam" id="1.10.1040.10:FF:000017">
    <property type="entry name" value="2-dehydropantoate 2-reductase"/>
    <property type="match status" value="1"/>
</dbReference>
<dbReference type="Gene3D" id="1.10.1040.10">
    <property type="entry name" value="N-(1-d-carboxylethyl)-l-norvaline Dehydrogenase, domain 2"/>
    <property type="match status" value="1"/>
</dbReference>
<dbReference type="InterPro" id="IPR013332">
    <property type="entry name" value="KPR_N"/>
</dbReference>
<dbReference type="InterPro" id="IPR013752">
    <property type="entry name" value="KPA_reductase"/>
</dbReference>
<sequence>MKILVVGAGAMGSLFAGRLKSQTSEVFLYNRENPHVEKINQCGLTIIEQDNKKTVIPLTVVQEISKDYDLVLVMLKTHATKTVLTQLKDSFSSQTLFVTMQNGLGNLEILAEIFPNNPLVAGTMGSGASVESDGRILHRGFGTNFIGQPTDKRAQEKLADFVELLNHSGLATELADDVQAVIWNKLFVNLAYNSLTALTRLRNGDILNTIDGQNLLRSIITEAIEIAEAEGVHVDLEKIIAKCIKMGQEQFPANKSSMLMDILHKRKTEIDAINGAVANLGKKHGILTPYNDMITGIIKVIEANYSKQVD</sequence>
<evidence type="ECO:0000256" key="7">
    <source>
        <dbReference type="ARBA" id="ARBA00022857"/>
    </source>
</evidence>
<feature type="domain" description="Ketopantoate reductase C-terminal" evidence="13">
    <location>
        <begin position="177"/>
        <end position="302"/>
    </location>
</feature>
<dbReference type="InterPro" id="IPR013328">
    <property type="entry name" value="6PGD_dom2"/>
</dbReference>
<evidence type="ECO:0000256" key="6">
    <source>
        <dbReference type="ARBA" id="ARBA00022655"/>
    </source>
</evidence>
<evidence type="ECO:0000256" key="9">
    <source>
        <dbReference type="ARBA" id="ARBA00032024"/>
    </source>
</evidence>
<dbReference type="Proteomes" id="UP000092687">
    <property type="component" value="Chromosome"/>
</dbReference>
<evidence type="ECO:0000256" key="1">
    <source>
        <dbReference type="ARBA" id="ARBA00002919"/>
    </source>
</evidence>
<comment type="similarity">
    <text evidence="3 11">Belongs to the ketopantoate reductase family.</text>
</comment>
<dbReference type="Pfam" id="PF08546">
    <property type="entry name" value="ApbA_C"/>
    <property type="match status" value="1"/>
</dbReference>
<evidence type="ECO:0000256" key="11">
    <source>
        <dbReference type="RuleBase" id="RU362068"/>
    </source>
</evidence>